<dbReference type="InterPro" id="IPR002104">
    <property type="entry name" value="Integrase_catalytic"/>
</dbReference>
<feature type="domain" description="Tyr recombinase" evidence="2">
    <location>
        <begin position="17"/>
        <end position="201"/>
    </location>
</feature>
<dbReference type="Gene3D" id="1.10.443.10">
    <property type="entry name" value="Intergrase catalytic core"/>
    <property type="match status" value="1"/>
</dbReference>
<accession>A0A383F1Q2</accession>
<dbReference type="CDD" id="cd00798">
    <property type="entry name" value="INT_XerDC_C"/>
    <property type="match status" value="1"/>
</dbReference>
<dbReference type="EMBL" id="UINC01230587">
    <property type="protein sequence ID" value="SVE62784.1"/>
    <property type="molecule type" value="Genomic_DNA"/>
</dbReference>
<dbReference type="InterPro" id="IPR050090">
    <property type="entry name" value="Tyrosine_recombinase_XerCD"/>
</dbReference>
<name>A0A383F1Q2_9ZZZZ</name>
<dbReference type="PROSITE" id="PS51898">
    <property type="entry name" value="TYR_RECOMBINASE"/>
    <property type="match status" value="1"/>
</dbReference>
<evidence type="ECO:0000256" key="1">
    <source>
        <dbReference type="ARBA" id="ARBA00023172"/>
    </source>
</evidence>
<keyword evidence="1" id="KW-0233">DNA recombination</keyword>
<dbReference type="GO" id="GO:0015074">
    <property type="term" value="P:DNA integration"/>
    <property type="evidence" value="ECO:0007669"/>
    <property type="project" value="InterPro"/>
</dbReference>
<dbReference type="InterPro" id="IPR011010">
    <property type="entry name" value="DNA_brk_join_enz"/>
</dbReference>
<dbReference type="InterPro" id="IPR013762">
    <property type="entry name" value="Integrase-like_cat_sf"/>
</dbReference>
<dbReference type="PANTHER" id="PTHR30349:SF81">
    <property type="entry name" value="TYROSINE RECOMBINASE XERC"/>
    <property type="match status" value="1"/>
</dbReference>
<evidence type="ECO:0000313" key="3">
    <source>
        <dbReference type="EMBL" id="SVE62784.1"/>
    </source>
</evidence>
<reference evidence="3" key="1">
    <citation type="submission" date="2018-05" db="EMBL/GenBank/DDBJ databases">
        <authorList>
            <person name="Lanie J.A."/>
            <person name="Ng W.-L."/>
            <person name="Kazmierczak K.M."/>
            <person name="Andrzejewski T.M."/>
            <person name="Davidsen T.M."/>
            <person name="Wayne K.J."/>
            <person name="Tettelin H."/>
            <person name="Glass J.I."/>
            <person name="Rusch D."/>
            <person name="Podicherti R."/>
            <person name="Tsui H.-C.T."/>
            <person name="Winkler M.E."/>
        </authorList>
    </citation>
    <scope>NUCLEOTIDE SEQUENCE</scope>
</reference>
<sequence length="208" mass="23347">VDASPANDLTSPKIGRSLPAALTEEEVVRLLEAPGRLNTPESRRDKAMLELLYATGMRVSELVALQITDINLVGEFVRCMGKGSKERLIPFHDQALSALSRYIEEARNTFKAGSTEQALFLNRRGERLTRQGFWLILKDHARRAGITTPTTPHTLRHSFATHLLRGGASLRQVQEFLGHASIASTQIYTHLTDDHLREQYEEAHPRGR</sequence>
<feature type="non-terminal residue" evidence="3">
    <location>
        <position position="1"/>
    </location>
</feature>
<proteinExistence type="predicted"/>
<dbReference type="PANTHER" id="PTHR30349">
    <property type="entry name" value="PHAGE INTEGRASE-RELATED"/>
    <property type="match status" value="1"/>
</dbReference>
<protein>
    <recommendedName>
        <fullName evidence="2">Tyr recombinase domain-containing protein</fullName>
    </recommendedName>
</protein>
<dbReference type="NCBIfam" id="NF001399">
    <property type="entry name" value="PRK00283.1"/>
    <property type="match status" value="1"/>
</dbReference>
<dbReference type="GO" id="GO:0003677">
    <property type="term" value="F:DNA binding"/>
    <property type="evidence" value="ECO:0007669"/>
    <property type="project" value="InterPro"/>
</dbReference>
<evidence type="ECO:0000259" key="2">
    <source>
        <dbReference type="PROSITE" id="PS51898"/>
    </source>
</evidence>
<dbReference type="GO" id="GO:0006310">
    <property type="term" value="P:DNA recombination"/>
    <property type="evidence" value="ECO:0007669"/>
    <property type="project" value="UniProtKB-KW"/>
</dbReference>
<gene>
    <name evidence="3" type="ORF">METZ01_LOCUS515638</name>
</gene>
<dbReference type="SUPFAM" id="SSF56349">
    <property type="entry name" value="DNA breaking-rejoining enzymes"/>
    <property type="match status" value="1"/>
</dbReference>
<dbReference type="AlphaFoldDB" id="A0A383F1Q2"/>
<organism evidence="3">
    <name type="scientific">marine metagenome</name>
    <dbReference type="NCBI Taxonomy" id="408172"/>
    <lineage>
        <taxon>unclassified sequences</taxon>
        <taxon>metagenomes</taxon>
        <taxon>ecological metagenomes</taxon>
    </lineage>
</organism>
<dbReference type="Pfam" id="PF00589">
    <property type="entry name" value="Phage_integrase"/>
    <property type="match status" value="1"/>
</dbReference>